<dbReference type="PANTHER" id="PTHR43562:SF3">
    <property type="entry name" value="SODIUM ION_PROTON EXCHANGER (EUROFUNG)"/>
    <property type="match status" value="1"/>
</dbReference>
<keyword evidence="10" id="KW-0739">Sodium transport</keyword>
<protein>
    <submittedName>
        <fullName evidence="13">Kef-type K+ transport systems, membrane components</fullName>
    </submittedName>
</protein>
<feature type="transmembrane region" description="Helical" evidence="11">
    <location>
        <begin position="218"/>
        <end position="239"/>
    </location>
</feature>
<dbReference type="InterPro" id="IPR006153">
    <property type="entry name" value="Cation/H_exchanger_TM"/>
</dbReference>
<sequence length="408" mass="42882">METIIEKFLEIAIILIAAKFGAEIMRRVNQPAVIGELVIGIIIGYYGLGLLPHFKSGDVVSTLAEIGVILLLFEVGLETNLDEFIELGSTALLVAIIGVVAPFALGFGSIFALGLGGENQFEIALFVGAAMTATSVGITARVFGDLGALKSKEAKTIIGAAVVDDILGLLILTVVAGVLGSSGDFSLVDLGVISAKAIGFLIAVVIIGRKLSKPIFNFFVKIPSPGTFVTGSFIFAMLLGAAAHFVGLHPIVGAFAGGVVAGESGMTHRIRDEMKPLNFLLVPIFFVYIGSEVNIQTLASLDVFLYGMLVSLLAFVGKYVSALGAMGKGLNTSLIGIGMSPRGEVGLIFVAVATTTLSDVITEDIISIIIWMVIVTTVIAPILLNRILQKVPLSERDDDERFESPVVE</sequence>
<evidence type="ECO:0000256" key="5">
    <source>
        <dbReference type="ARBA" id="ARBA00022692"/>
    </source>
</evidence>
<accession>S5DJ61</accession>
<dbReference type="GO" id="GO:0006814">
    <property type="term" value="P:sodium ion transport"/>
    <property type="evidence" value="ECO:0007669"/>
    <property type="project" value="UniProtKB-KW"/>
</dbReference>
<feature type="transmembrane region" description="Helical" evidence="11">
    <location>
        <begin position="274"/>
        <end position="291"/>
    </location>
</feature>
<keyword evidence="6 11" id="KW-1133">Transmembrane helix</keyword>
<keyword evidence="9 11" id="KW-0472">Membrane</keyword>
<dbReference type="Gene3D" id="1.20.1530.20">
    <property type="match status" value="1"/>
</dbReference>
<reference evidence="13" key="1">
    <citation type="journal article" date="2013" name="Sci. Rep.">
        <title>Metagenomics uncovers a new group of low GC and ultra-small marine Actinobacteria.</title>
        <authorList>
            <person name="Ghai R."/>
            <person name="Mizuno C.M."/>
            <person name="Picazo A."/>
            <person name="Camacho A."/>
            <person name="Rodriguez-Valera F."/>
        </authorList>
    </citation>
    <scope>NUCLEOTIDE SEQUENCE</scope>
</reference>
<dbReference type="GO" id="GO:0015297">
    <property type="term" value="F:antiporter activity"/>
    <property type="evidence" value="ECO:0007669"/>
    <property type="project" value="UniProtKB-KW"/>
</dbReference>
<dbReference type="AlphaFoldDB" id="S5DJ61"/>
<feature type="transmembrane region" description="Helical" evidence="11">
    <location>
        <begin position="333"/>
        <end position="353"/>
    </location>
</feature>
<feature type="transmembrane region" description="Helical" evidence="11">
    <location>
        <begin position="33"/>
        <end position="53"/>
    </location>
</feature>
<evidence type="ECO:0000256" key="10">
    <source>
        <dbReference type="ARBA" id="ARBA00023201"/>
    </source>
</evidence>
<evidence type="ECO:0000256" key="7">
    <source>
        <dbReference type="ARBA" id="ARBA00023053"/>
    </source>
</evidence>
<comment type="subcellular location">
    <subcellularLocation>
        <location evidence="1">Membrane</location>
        <topology evidence="1">Multi-pass membrane protein</topology>
    </subcellularLocation>
</comment>
<feature type="transmembrane region" description="Helical" evidence="11">
    <location>
        <begin position="123"/>
        <end position="144"/>
    </location>
</feature>
<name>S5DJ61_9ACTN</name>
<keyword evidence="4" id="KW-0050">Antiport</keyword>
<evidence type="ECO:0000256" key="3">
    <source>
        <dbReference type="ARBA" id="ARBA00022448"/>
    </source>
</evidence>
<feature type="transmembrane region" description="Helical" evidence="11">
    <location>
        <begin position="245"/>
        <end position="262"/>
    </location>
</feature>
<dbReference type="InterPro" id="IPR038770">
    <property type="entry name" value="Na+/solute_symporter_sf"/>
</dbReference>
<dbReference type="EMBL" id="KC811111">
    <property type="protein sequence ID" value="AGQ18734.1"/>
    <property type="molecule type" value="Genomic_DNA"/>
</dbReference>
<feature type="transmembrane region" description="Helical" evidence="11">
    <location>
        <begin position="59"/>
        <end position="77"/>
    </location>
</feature>
<comment type="similarity">
    <text evidence="2">Belongs to the monovalent cation:proton antiporter 2 (CPA2) transporter (TC 2.A.37) family.</text>
</comment>
<feature type="transmembrane region" description="Helical" evidence="11">
    <location>
        <begin position="89"/>
        <end position="111"/>
    </location>
</feature>
<evidence type="ECO:0000313" key="13">
    <source>
        <dbReference type="EMBL" id="AGQ18734.1"/>
    </source>
</evidence>
<feature type="transmembrane region" description="Helical" evidence="11">
    <location>
        <begin position="185"/>
        <end position="206"/>
    </location>
</feature>
<organism evidence="13">
    <name type="scientific">Candidatus Actinomarina minuta</name>
    <dbReference type="NCBI Taxonomy" id="1389454"/>
    <lineage>
        <taxon>Bacteria</taxon>
        <taxon>Bacillati</taxon>
        <taxon>Actinomycetota</taxon>
        <taxon>Actinomycetes</taxon>
        <taxon>Candidatus Actinomarinidae</taxon>
        <taxon>Candidatus Actinomarinales</taxon>
        <taxon>Candidatus Actinomarineae</taxon>
        <taxon>Candidatus Actinomarinaceae</taxon>
        <taxon>Candidatus Actinomarina</taxon>
    </lineage>
</organism>
<dbReference type="PANTHER" id="PTHR43562">
    <property type="entry name" value="NAPA-TYPE SODIUM/HYDROGEN ANTIPORTER"/>
    <property type="match status" value="1"/>
</dbReference>
<feature type="transmembrane region" description="Helical" evidence="11">
    <location>
        <begin position="303"/>
        <end position="321"/>
    </location>
</feature>
<keyword evidence="5 11" id="KW-0812">Transmembrane</keyword>
<dbReference type="GO" id="GO:1902600">
    <property type="term" value="P:proton transmembrane transport"/>
    <property type="evidence" value="ECO:0007669"/>
    <property type="project" value="InterPro"/>
</dbReference>
<dbReference type="Pfam" id="PF00999">
    <property type="entry name" value="Na_H_Exchanger"/>
    <property type="match status" value="1"/>
</dbReference>
<proteinExistence type="inferred from homology"/>
<evidence type="ECO:0000256" key="2">
    <source>
        <dbReference type="ARBA" id="ARBA00005551"/>
    </source>
</evidence>
<evidence type="ECO:0000259" key="12">
    <source>
        <dbReference type="Pfam" id="PF00999"/>
    </source>
</evidence>
<evidence type="ECO:0000256" key="6">
    <source>
        <dbReference type="ARBA" id="ARBA00022989"/>
    </source>
</evidence>
<evidence type="ECO:0000256" key="11">
    <source>
        <dbReference type="SAM" id="Phobius"/>
    </source>
</evidence>
<keyword evidence="8" id="KW-0406">Ion transport</keyword>
<feature type="transmembrane region" description="Helical" evidence="11">
    <location>
        <begin position="365"/>
        <end position="384"/>
    </location>
</feature>
<evidence type="ECO:0000256" key="9">
    <source>
        <dbReference type="ARBA" id="ARBA00023136"/>
    </source>
</evidence>
<evidence type="ECO:0000256" key="1">
    <source>
        <dbReference type="ARBA" id="ARBA00004141"/>
    </source>
</evidence>
<keyword evidence="3" id="KW-0813">Transport</keyword>
<keyword evidence="7" id="KW-0915">Sodium</keyword>
<dbReference type="GO" id="GO:0016020">
    <property type="term" value="C:membrane"/>
    <property type="evidence" value="ECO:0007669"/>
    <property type="project" value="UniProtKB-SubCell"/>
</dbReference>
<feature type="domain" description="Cation/H+ exchanger transmembrane" evidence="12">
    <location>
        <begin position="16"/>
        <end position="390"/>
    </location>
</feature>
<evidence type="ECO:0000256" key="8">
    <source>
        <dbReference type="ARBA" id="ARBA00023065"/>
    </source>
</evidence>
<feature type="transmembrane region" description="Helical" evidence="11">
    <location>
        <begin position="156"/>
        <end position="179"/>
    </location>
</feature>
<evidence type="ECO:0000256" key="4">
    <source>
        <dbReference type="ARBA" id="ARBA00022449"/>
    </source>
</evidence>